<reference evidence="1 2" key="1">
    <citation type="journal article" date="2020" name="Cell">
        <title>Large-Scale Comparative Analyses of Tick Genomes Elucidate Their Genetic Diversity and Vector Capacities.</title>
        <authorList>
            <consortium name="Tick Genome and Microbiome Consortium (TIGMIC)"/>
            <person name="Jia N."/>
            <person name="Wang J."/>
            <person name="Shi W."/>
            <person name="Du L."/>
            <person name="Sun Y."/>
            <person name="Zhan W."/>
            <person name="Jiang J.F."/>
            <person name="Wang Q."/>
            <person name="Zhang B."/>
            <person name="Ji P."/>
            <person name="Bell-Sakyi L."/>
            <person name="Cui X.M."/>
            <person name="Yuan T.T."/>
            <person name="Jiang B.G."/>
            <person name="Yang W.F."/>
            <person name="Lam T.T."/>
            <person name="Chang Q.C."/>
            <person name="Ding S.J."/>
            <person name="Wang X.J."/>
            <person name="Zhu J.G."/>
            <person name="Ruan X.D."/>
            <person name="Zhao L."/>
            <person name="Wei J.T."/>
            <person name="Ye R.Z."/>
            <person name="Que T.C."/>
            <person name="Du C.H."/>
            <person name="Zhou Y.H."/>
            <person name="Cheng J.X."/>
            <person name="Dai P.F."/>
            <person name="Guo W.B."/>
            <person name="Han X.H."/>
            <person name="Huang E.J."/>
            <person name="Li L.F."/>
            <person name="Wei W."/>
            <person name="Gao Y.C."/>
            <person name="Liu J.Z."/>
            <person name="Shao H.Z."/>
            <person name="Wang X."/>
            <person name="Wang C.C."/>
            <person name="Yang T.C."/>
            <person name="Huo Q.B."/>
            <person name="Li W."/>
            <person name="Chen H.Y."/>
            <person name="Chen S.E."/>
            <person name="Zhou L.G."/>
            <person name="Ni X.B."/>
            <person name="Tian J.H."/>
            <person name="Sheng Y."/>
            <person name="Liu T."/>
            <person name="Pan Y.S."/>
            <person name="Xia L.Y."/>
            <person name="Li J."/>
            <person name="Zhao F."/>
            <person name="Cao W.C."/>
        </authorList>
    </citation>
    <scope>NUCLEOTIDE SEQUENCE [LARGE SCALE GENOMIC DNA]</scope>
    <source>
        <strain evidence="1">Iper-2018</strain>
    </source>
</reference>
<name>A0AC60PQW9_IXOPE</name>
<comment type="caution">
    <text evidence="1">The sequence shown here is derived from an EMBL/GenBank/DDBJ whole genome shotgun (WGS) entry which is preliminary data.</text>
</comment>
<evidence type="ECO:0000313" key="1">
    <source>
        <dbReference type="EMBL" id="KAG0422925.1"/>
    </source>
</evidence>
<keyword evidence="2" id="KW-1185">Reference proteome</keyword>
<feature type="non-terminal residue" evidence="1">
    <location>
        <position position="1"/>
    </location>
</feature>
<accession>A0AC60PQW9</accession>
<dbReference type="EMBL" id="JABSTQ010010163">
    <property type="protein sequence ID" value="KAG0422925.1"/>
    <property type="molecule type" value="Genomic_DNA"/>
</dbReference>
<sequence>PWTPKRGEECGADDTRACHTPLGRGSRDISYHVMAMYLAARGQWALAAVQKRSLQGRRPPVVLGCQQEPLIRSLVIFWSEEEGVGRAAHVVQPNCQSPIFSGGRQPEFECGGPEAPSFDTFKKSGQHGNTIL</sequence>
<feature type="non-terminal residue" evidence="1">
    <location>
        <position position="132"/>
    </location>
</feature>
<organism evidence="1 2">
    <name type="scientific">Ixodes persulcatus</name>
    <name type="common">Taiga tick</name>
    <dbReference type="NCBI Taxonomy" id="34615"/>
    <lineage>
        <taxon>Eukaryota</taxon>
        <taxon>Metazoa</taxon>
        <taxon>Ecdysozoa</taxon>
        <taxon>Arthropoda</taxon>
        <taxon>Chelicerata</taxon>
        <taxon>Arachnida</taxon>
        <taxon>Acari</taxon>
        <taxon>Parasitiformes</taxon>
        <taxon>Ixodida</taxon>
        <taxon>Ixodoidea</taxon>
        <taxon>Ixodidae</taxon>
        <taxon>Ixodinae</taxon>
        <taxon>Ixodes</taxon>
    </lineage>
</organism>
<gene>
    <name evidence="1" type="ORF">HPB47_001277</name>
</gene>
<proteinExistence type="predicted"/>
<evidence type="ECO:0000313" key="2">
    <source>
        <dbReference type="Proteomes" id="UP000805193"/>
    </source>
</evidence>
<protein>
    <submittedName>
        <fullName evidence="1">Uncharacterized protein</fullName>
    </submittedName>
</protein>
<dbReference type="Proteomes" id="UP000805193">
    <property type="component" value="Unassembled WGS sequence"/>
</dbReference>